<reference evidence="2 3" key="1">
    <citation type="journal article" date="2015" name="Environ. Microbiol.">
        <title>Metagenome sequence of Elaphomyces granulatus from sporocarp tissue reveals Ascomycota ectomycorrhizal fingerprints of genome expansion and a Proteobacteria-rich microbiome.</title>
        <authorList>
            <person name="Quandt C.A."/>
            <person name="Kohler A."/>
            <person name="Hesse C.N."/>
            <person name="Sharpton T.J."/>
            <person name="Martin F."/>
            <person name="Spatafora J.W."/>
        </authorList>
    </citation>
    <scope>NUCLEOTIDE SEQUENCE [LARGE SCALE GENOMIC DNA]</scope>
    <source>
        <strain evidence="2 3">OSC145934</strain>
    </source>
</reference>
<dbReference type="OrthoDB" id="447346at2759"/>
<dbReference type="InterPro" id="IPR037523">
    <property type="entry name" value="VOC_core"/>
</dbReference>
<dbReference type="PROSITE" id="PS51819">
    <property type="entry name" value="VOC"/>
    <property type="match status" value="1"/>
</dbReference>
<dbReference type="Pfam" id="PF00903">
    <property type="entry name" value="Glyoxalase"/>
    <property type="match status" value="1"/>
</dbReference>
<evidence type="ECO:0000313" key="2">
    <source>
        <dbReference type="EMBL" id="OXV07628.1"/>
    </source>
</evidence>
<dbReference type="PANTHER" id="PTHR33993:SF2">
    <property type="entry name" value="VOC DOMAIN-CONTAINING PROTEIN"/>
    <property type="match status" value="1"/>
</dbReference>
<accession>A0A232LUD0</accession>
<sequence length="148" mass="16248">MSSDQQACLDARVGQVVWLEIPVTDINRARAFYEKVFGWTCQDEGKDSKEPGVSKLYFFSKGDFNGAFLLVDSEGLLAPAISPTGNGKDRWSVVTTFAVENVDAALQKVQDAGGKVYRPKIDIGNNMGFYGRFVDPEGNVHGIYSMRG</sequence>
<proteinExistence type="predicted"/>
<dbReference type="AlphaFoldDB" id="A0A232LUD0"/>
<dbReference type="EMBL" id="NPHW01004675">
    <property type="protein sequence ID" value="OXV07628.1"/>
    <property type="molecule type" value="Genomic_DNA"/>
</dbReference>
<evidence type="ECO:0000259" key="1">
    <source>
        <dbReference type="PROSITE" id="PS51819"/>
    </source>
</evidence>
<evidence type="ECO:0000313" key="3">
    <source>
        <dbReference type="Proteomes" id="UP000243515"/>
    </source>
</evidence>
<dbReference type="CDD" id="cd07247">
    <property type="entry name" value="SgaA_N_like"/>
    <property type="match status" value="1"/>
</dbReference>
<comment type="caution">
    <text evidence="2">The sequence shown here is derived from an EMBL/GenBank/DDBJ whole genome shotgun (WGS) entry which is preliminary data.</text>
</comment>
<dbReference type="InterPro" id="IPR029068">
    <property type="entry name" value="Glyas_Bleomycin-R_OHBP_Dase"/>
</dbReference>
<name>A0A232LUD0_9EURO</name>
<gene>
    <name evidence="2" type="ORF">Egran_04607</name>
</gene>
<protein>
    <recommendedName>
        <fullName evidence="1">VOC domain-containing protein</fullName>
    </recommendedName>
</protein>
<dbReference type="SUPFAM" id="SSF54593">
    <property type="entry name" value="Glyoxalase/Bleomycin resistance protein/Dihydroxybiphenyl dioxygenase"/>
    <property type="match status" value="1"/>
</dbReference>
<dbReference type="InterPro" id="IPR052164">
    <property type="entry name" value="Anthracycline_SecMetBiosynth"/>
</dbReference>
<dbReference type="Proteomes" id="UP000243515">
    <property type="component" value="Unassembled WGS sequence"/>
</dbReference>
<dbReference type="Gene3D" id="3.10.180.10">
    <property type="entry name" value="2,3-Dihydroxybiphenyl 1,2-Dioxygenase, domain 1"/>
    <property type="match status" value="1"/>
</dbReference>
<dbReference type="PANTHER" id="PTHR33993">
    <property type="entry name" value="GLYOXALASE-RELATED"/>
    <property type="match status" value="1"/>
</dbReference>
<dbReference type="InterPro" id="IPR004360">
    <property type="entry name" value="Glyas_Fos-R_dOase_dom"/>
</dbReference>
<feature type="domain" description="VOC" evidence="1">
    <location>
        <begin position="15"/>
        <end position="146"/>
    </location>
</feature>
<organism evidence="2 3">
    <name type="scientific">Elaphomyces granulatus</name>
    <dbReference type="NCBI Taxonomy" id="519963"/>
    <lineage>
        <taxon>Eukaryota</taxon>
        <taxon>Fungi</taxon>
        <taxon>Dikarya</taxon>
        <taxon>Ascomycota</taxon>
        <taxon>Pezizomycotina</taxon>
        <taxon>Eurotiomycetes</taxon>
        <taxon>Eurotiomycetidae</taxon>
        <taxon>Eurotiales</taxon>
        <taxon>Elaphomycetaceae</taxon>
        <taxon>Elaphomyces</taxon>
    </lineage>
</organism>
<keyword evidence="3" id="KW-1185">Reference proteome</keyword>